<proteinExistence type="predicted"/>
<dbReference type="Gene3D" id="1.10.10.10">
    <property type="entry name" value="Winged helix-like DNA-binding domain superfamily/Winged helix DNA-binding domain"/>
    <property type="match status" value="1"/>
</dbReference>
<organism evidence="2 3">
    <name type="scientific">Smittium culicis</name>
    <dbReference type="NCBI Taxonomy" id="133412"/>
    <lineage>
        <taxon>Eukaryota</taxon>
        <taxon>Fungi</taxon>
        <taxon>Fungi incertae sedis</taxon>
        <taxon>Zoopagomycota</taxon>
        <taxon>Kickxellomycotina</taxon>
        <taxon>Harpellomycetes</taxon>
        <taxon>Harpellales</taxon>
        <taxon>Legeriomycetaceae</taxon>
        <taxon>Smittium</taxon>
    </lineage>
</organism>
<evidence type="ECO:0000313" key="2">
    <source>
        <dbReference type="EMBL" id="OMJ19761.1"/>
    </source>
</evidence>
<comment type="caution">
    <text evidence="2">The sequence shown here is derived from an EMBL/GenBank/DDBJ whole genome shotgun (WGS) entry which is preliminary data.</text>
</comment>
<dbReference type="InterPro" id="IPR036866">
    <property type="entry name" value="RibonucZ/Hydroxyglut_hydro"/>
</dbReference>
<dbReference type="InterPro" id="IPR001279">
    <property type="entry name" value="Metallo-B-lactamas"/>
</dbReference>
<dbReference type="InterPro" id="IPR036388">
    <property type="entry name" value="WH-like_DNA-bd_sf"/>
</dbReference>
<feature type="domain" description="Metallo-beta-lactamase" evidence="1">
    <location>
        <begin position="25"/>
        <end position="266"/>
    </location>
</feature>
<dbReference type="InterPro" id="IPR050662">
    <property type="entry name" value="Sec-metab_biosynth-thioest"/>
</dbReference>
<dbReference type="PANTHER" id="PTHR23131">
    <property type="entry name" value="ENDORIBONUCLEASE LACTB2"/>
    <property type="match status" value="1"/>
</dbReference>
<sequence>MRAVQLSNLIWQVNAHNPGPFTLMGTNTFIVGTGKHRVLIDTGDGMQPTYFEELRSVLRDRMDDARISAVLITHHHADHTGGISQLVSDPLIASSDLINQAKLPNTSQNPNDASPNVGVFANIRGTDAFSKYQDTVNIYPLHSSPNLYKNFEHFKVQQQQAITSDAEATEKFRTSILAQLRSPENFSVRVAGNPDTDAGACTISVLPTPGHTDDHVAFYLHEEHVMFSGDCILGSNSSSIFTNLRLQIQSLEHLELLQLAVICPGHGSIIDDAPTAQLRRSINHRLGREQKIVDVIRSFPAPTNNSPPGIAFDDLFDATYGKLDGEKLVRGAKFNLTNHLDKLIYENKIIKTVAQNSSFYKIAPQL</sequence>
<dbReference type="OrthoDB" id="17458at2759"/>
<dbReference type="Pfam" id="PF00753">
    <property type="entry name" value="Lactamase_B"/>
    <property type="match status" value="2"/>
</dbReference>
<dbReference type="SUPFAM" id="SSF56281">
    <property type="entry name" value="Metallo-hydrolase/oxidoreductase"/>
    <property type="match status" value="1"/>
</dbReference>
<dbReference type="SMART" id="SM00849">
    <property type="entry name" value="Lactamase_B"/>
    <property type="match status" value="1"/>
</dbReference>
<evidence type="ECO:0000259" key="1">
    <source>
        <dbReference type="SMART" id="SM00849"/>
    </source>
</evidence>
<accession>A0A1R1XYK4</accession>
<reference evidence="3" key="1">
    <citation type="submission" date="2017-01" db="EMBL/GenBank/DDBJ databases">
        <authorList>
            <person name="Wang Y."/>
            <person name="White M."/>
            <person name="Kvist S."/>
            <person name="Moncalvo J.-M."/>
        </authorList>
    </citation>
    <scope>NUCLEOTIDE SEQUENCE [LARGE SCALE GENOMIC DNA]</scope>
    <source>
        <strain evidence="3">ID-206-W2</strain>
    </source>
</reference>
<dbReference type="EMBL" id="LSSM01002919">
    <property type="protein sequence ID" value="OMJ19761.1"/>
    <property type="molecule type" value="Genomic_DNA"/>
</dbReference>
<name>A0A1R1XYK4_9FUNG</name>
<dbReference type="AlphaFoldDB" id="A0A1R1XYK4"/>
<dbReference type="Gene3D" id="3.60.15.10">
    <property type="entry name" value="Ribonuclease Z/Hydroxyacylglutathione hydrolase-like"/>
    <property type="match status" value="2"/>
</dbReference>
<dbReference type="PANTHER" id="PTHR23131:SF0">
    <property type="entry name" value="ENDORIBONUCLEASE LACTB2"/>
    <property type="match status" value="1"/>
</dbReference>
<keyword evidence="3" id="KW-1185">Reference proteome</keyword>
<dbReference type="Proteomes" id="UP000187429">
    <property type="component" value="Unassembled WGS sequence"/>
</dbReference>
<gene>
    <name evidence="2" type="ORF">AYI69_g6487</name>
</gene>
<protein>
    <submittedName>
        <fullName evidence="2">Beta-lactamase-like protein 2-like protein</fullName>
    </submittedName>
</protein>
<evidence type="ECO:0000313" key="3">
    <source>
        <dbReference type="Proteomes" id="UP000187429"/>
    </source>
</evidence>